<dbReference type="OrthoDB" id="1684279at2"/>
<dbReference type="PROSITE" id="PS51257">
    <property type="entry name" value="PROKAR_LIPOPROTEIN"/>
    <property type="match status" value="1"/>
</dbReference>
<evidence type="ECO:0000313" key="2">
    <source>
        <dbReference type="EMBL" id="CDZ92941.1"/>
    </source>
</evidence>
<keyword evidence="1" id="KW-0472">Membrane</keyword>
<keyword evidence="1" id="KW-0812">Transmembrane</keyword>
<gene>
    <name evidence="2" type="ORF">BN1079_00216</name>
</gene>
<dbReference type="STRING" id="1499686.BN1079_00216"/>
<dbReference type="RefSeq" id="WP_037021691.1">
    <property type="nucleotide sequence ID" value="NZ_CCSF01000001.1"/>
</dbReference>
<accession>A0A078LSU7</accession>
<organism evidence="2 3">
    <name type="scientific">Pseudomonas saudiphocaensis</name>
    <dbReference type="NCBI Taxonomy" id="1499686"/>
    <lineage>
        <taxon>Bacteria</taxon>
        <taxon>Pseudomonadati</taxon>
        <taxon>Pseudomonadota</taxon>
        <taxon>Gammaproteobacteria</taxon>
        <taxon>Pseudomonadales</taxon>
        <taxon>Pseudomonadaceae</taxon>
        <taxon>Pseudomonas</taxon>
    </lineage>
</organism>
<dbReference type="AlphaFoldDB" id="A0A078LSU7"/>
<dbReference type="HOGENOM" id="CLU_159285_3_1_6"/>
<proteinExistence type="predicted"/>
<sequence length="100" mass="10743">MHRSAASSRPWLDITLRSVLAIIGGYALTYACTAALARTLPMPRADAVITATLLSFVIYLALVLWSFSGIALQRLAAILATSTLALALIGFWPQLLERLG</sequence>
<reference evidence="2 3" key="1">
    <citation type="submission" date="2014-07" db="EMBL/GenBank/DDBJ databases">
        <authorList>
            <person name="Urmite Genomes Urmite Genomes"/>
        </authorList>
    </citation>
    <scope>NUCLEOTIDE SEQUENCE [LARGE SCALE GENOMIC DNA]</scope>
    <source>
        <strain evidence="2 3">20_BN</strain>
    </source>
</reference>
<keyword evidence="1" id="KW-1133">Transmembrane helix</keyword>
<dbReference type="EMBL" id="CCSF01000001">
    <property type="protein sequence ID" value="CDZ92941.1"/>
    <property type="molecule type" value="Genomic_DNA"/>
</dbReference>
<protein>
    <submittedName>
        <fullName evidence="2">Putative iron uptake protein</fullName>
    </submittedName>
</protein>
<dbReference type="eggNOG" id="ENOG5032ZKY">
    <property type="taxonomic scope" value="Bacteria"/>
</dbReference>
<dbReference type="Proteomes" id="UP000053902">
    <property type="component" value="Unassembled WGS sequence"/>
</dbReference>
<feature type="transmembrane region" description="Helical" evidence="1">
    <location>
        <begin position="47"/>
        <end position="68"/>
    </location>
</feature>
<feature type="transmembrane region" description="Helical" evidence="1">
    <location>
        <begin position="20"/>
        <end position="41"/>
    </location>
</feature>
<name>A0A078LSU7_9PSED</name>
<evidence type="ECO:0000313" key="3">
    <source>
        <dbReference type="Proteomes" id="UP000053902"/>
    </source>
</evidence>
<feature type="transmembrane region" description="Helical" evidence="1">
    <location>
        <begin position="75"/>
        <end position="95"/>
    </location>
</feature>
<evidence type="ECO:0000256" key="1">
    <source>
        <dbReference type="SAM" id="Phobius"/>
    </source>
</evidence>
<keyword evidence="3" id="KW-1185">Reference proteome</keyword>